<dbReference type="Gene3D" id="3.50.50.60">
    <property type="entry name" value="FAD/NAD(P)-binding domain"/>
    <property type="match status" value="1"/>
</dbReference>
<dbReference type="SUPFAM" id="SSF56425">
    <property type="entry name" value="Succinate dehydrogenase/fumarate reductase flavoprotein, catalytic domain"/>
    <property type="match status" value="1"/>
</dbReference>
<protein>
    <submittedName>
        <fullName evidence="7">FAD-dependent oxidoreductase</fullName>
    </submittedName>
</protein>
<reference evidence="7 8" key="1">
    <citation type="submission" date="2018-11" db="EMBL/GenBank/DDBJ databases">
        <title>YIM 102482-1 draft genome.</title>
        <authorList>
            <person name="Li G."/>
            <person name="Jiang Y."/>
        </authorList>
    </citation>
    <scope>NUCLEOTIDE SEQUENCE [LARGE SCALE GENOMIC DNA]</scope>
    <source>
        <strain evidence="7 8">YIM 102482-1</strain>
    </source>
</reference>
<dbReference type="InterPro" id="IPR050315">
    <property type="entry name" value="FAD-oxidoreductase_2"/>
</dbReference>
<dbReference type="PANTHER" id="PTHR43400:SF7">
    <property type="entry name" value="FAD-DEPENDENT OXIDOREDUCTASE 2 FAD BINDING DOMAIN-CONTAINING PROTEIN"/>
    <property type="match status" value="1"/>
</dbReference>
<evidence type="ECO:0000256" key="5">
    <source>
        <dbReference type="SAM" id="Coils"/>
    </source>
</evidence>
<organism evidence="7 8">
    <name type="scientific">Gulosibacter macacae</name>
    <dbReference type="NCBI Taxonomy" id="2488791"/>
    <lineage>
        <taxon>Bacteria</taxon>
        <taxon>Bacillati</taxon>
        <taxon>Actinomycetota</taxon>
        <taxon>Actinomycetes</taxon>
        <taxon>Micrococcales</taxon>
        <taxon>Microbacteriaceae</taxon>
        <taxon>Gulosibacter</taxon>
    </lineage>
</organism>
<feature type="coiled-coil region" evidence="5">
    <location>
        <begin position="70"/>
        <end position="97"/>
    </location>
</feature>
<dbReference type="InterPro" id="IPR003953">
    <property type="entry name" value="FAD-dep_OxRdtase_2_FAD-bd"/>
</dbReference>
<dbReference type="Proteomes" id="UP000274391">
    <property type="component" value="Unassembled WGS sequence"/>
</dbReference>
<keyword evidence="3" id="KW-0274">FAD</keyword>
<dbReference type="AlphaFoldDB" id="A0A3P3VW56"/>
<dbReference type="RefSeq" id="WP_124971672.1">
    <property type="nucleotide sequence ID" value="NZ_RQVS01000006.1"/>
</dbReference>
<accession>A0A3P3VW56</accession>
<dbReference type="EMBL" id="RQVS01000006">
    <property type="protein sequence ID" value="RRJ87025.1"/>
    <property type="molecule type" value="Genomic_DNA"/>
</dbReference>
<evidence type="ECO:0000313" key="7">
    <source>
        <dbReference type="EMBL" id="RRJ87025.1"/>
    </source>
</evidence>
<name>A0A3P3VW56_9MICO</name>
<keyword evidence="8" id="KW-1185">Reference proteome</keyword>
<dbReference type="PANTHER" id="PTHR43400">
    <property type="entry name" value="FUMARATE REDUCTASE"/>
    <property type="match status" value="1"/>
</dbReference>
<dbReference type="InterPro" id="IPR027477">
    <property type="entry name" value="Succ_DH/fumarate_Rdtase_cat_sf"/>
</dbReference>
<dbReference type="GO" id="GO:0008202">
    <property type="term" value="P:steroid metabolic process"/>
    <property type="evidence" value="ECO:0007669"/>
    <property type="project" value="UniProtKB-ARBA"/>
</dbReference>
<evidence type="ECO:0000256" key="2">
    <source>
        <dbReference type="ARBA" id="ARBA00022630"/>
    </source>
</evidence>
<evidence type="ECO:0000259" key="6">
    <source>
        <dbReference type="Pfam" id="PF00890"/>
    </source>
</evidence>
<evidence type="ECO:0000256" key="4">
    <source>
        <dbReference type="ARBA" id="ARBA00023002"/>
    </source>
</evidence>
<dbReference type="SUPFAM" id="SSF51905">
    <property type="entry name" value="FAD/NAD(P)-binding domain"/>
    <property type="match status" value="1"/>
</dbReference>
<keyword evidence="2" id="KW-0285">Flavoprotein</keyword>
<sequence length="449" mass="47208">MSEQSRKHVIVVGSGLSGSSAALHASRQGARVTILEKSAQPGGSTALSAGMFWTAPDLEAYRKRIPLGRVDLAERLMNEYETAVAELRAMNVRVADEPMHEIMTFGIGFSTDIHGILQSCWDAVVAGGGELVTNAPVVDLVIDDNRVVGVVTRAEDGTLGEYRGDAVTIATGGFQGDRSALAQYLGPNAQQVQFRSNPGSTGDGLRLAQSAGADRDGAMDTFYGHLLPYPLERFEAENFLPYSQYYSGHCILLNQNGERFSDETVGDEILNQDLAREPGALGVLIFDDHVRRTEATSEPFPGLGAIDRVQIAADAGGRYASADSLESLLDAVAEWGIDRRRLQDTVDGYLAAVAAGGDAAAAVPVSAAARAPQTGPFHALMVQPSITFTFGGIRTDASGAVIDHRGERVPGLFAAGADIGGVSNHGYAGGLAPAYITGRWAGLSASGED</sequence>
<dbReference type="OrthoDB" id="9813348at2"/>
<comment type="caution">
    <text evidence="7">The sequence shown here is derived from an EMBL/GenBank/DDBJ whole genome shotgun (WGS) entry which is preliminary data.</text>
</comment>
<evidence type="ECO:0000256" key="1">
    <source>
        <dbReference type="ARBA" id="ARBA00001974"/>
    </source>
</evidence>
<keyword evidence="4" id="KW-0560">Oxidoreductase</keyword>
<keyword evidence="5" id="KW-0175">Coiled coil</keyword>
<dbReference type="InterPro" id="IPR036188">
    <property type="entry name" value="FAD/NAD-bd_sf"/>
</dbReference>
<comment type="cofactor">
    <cofactor evidence="1">
        <name>FAD</name>
        <dbReference type="ChEBI" id="CHEBI:57692"/>
    </cofactor>
</comment>
<dbReference type="Pfam" id="PF00890">
    <property type="entry name" value="FAD_binding_2"/>
    <property type="match status" value="1"/>
</dbReference>
<evidence type="ECO:0000256" key="3">
    <source>
        <dbReference type="ARBA" id="ARBA00022827"/>
    </source>
</evidence>
<proteinExistence type="predicted"/>
<evidence type="ECO:0000313" key="8">
    <source>
        <dbReference type="Proteomes" id="UP000274391"/>
    </source>
</evidence>
<dbReference type="GO" id="GO:0033765">
    <property type="term" value="F:steroid dehydrogenase activity, acting on the CH-CH group of donors"/>
    <property type="evidence" value="ECO:0007669"/>
    <property type="project" value="UniProtKB-ARBA"/>
</dbReference>
<gene>
    <name evidence="7" type="ORF">EG850_06390</name>
</gene>
<feature type="domain" description="FAD-dependent oxidoreductase 2 FAD-binding" evidence="6">
    <location>
        <begin position="8"/>
        <end position="428"/>
    </location>
</feature>
<dbReference type="Gene3D" id="3.90.700.10">
    <property type="entry name" value="Succinate dehydrogenase/fumarate reductase flavoprotein, catalytic domain"/>
    <property type="match status" value="1"/>
</dbReference>